<sequence>MLETDRMSNLRDVAGLPFSDGGTTRSGVLYRSDAPYVGDAVPTQMSVWPPSVVVDLRSYAERERAPYEWSEGTSLQHWPLHDAAAPNAELPPHLTALYTSILDTASHRIAALLEVVAHAQGPVLVHCAAGKDRTGVAVAALLLGADVEPDAVIGDYLETASNIDALRARWKAQGAQASHSRPLPESWLLAPEEAITTVVERLTQWPSGPAGWLLDHGGNRADLDAWQSNLRN</sequence>
<proteinExistence type="predicted"/>
<name>A0A652YSK3_NOCGL</name>
<reference evidence="2" key="1">
    <citation type="submission" date="2019-07" db="EMBL/GenBank/DDBJ databases">
        <title>Genomic Encyclopedia of Type Strains, Phase IV (KMG-IV): sequencing the most valuable type-strain genomes for metagenomic binning, comparative biology and taxonomic classification.</title>
        <authorList>
            <person name="Goeker M."/>
        </authorList>
    </citation>
    <scope>NUCLEOTIDE SEQUENCE</scope>
    <source>
        <strain evidence="2">DSM 44596</strain>
    </source>
</reference>
<dbReference type="InterPro" id="IPR029021">
    <property type="entry name" value="Prot-tyrosine_phosphatase-like"/>
</dbReference>
<evidence type="ECO:0000259" key="1">
    <source>
        <dbReference type="PROSITE" id="PS50056"/>
    </source>
</evidence>
<gene>
    <name evidence="2" type="ORF">FNL38_102221</name>
</gene>
<dbReference type="InterPro" id="IPR026893">
    <property type="entry name" value="Tyr/Ser_Pase_IphP-type"/>
</dbReference>
<dbReference type="InterPro" id="IPR016130">
    <property type="entry name" value="Tyr_Pase_AS"/>
</dbReference>
<dbReference type="PROSITE" id="PS50056">
    <property type="entry name" value="TYR_PHOSPHATASE_2"/>
    <property type="match status" value="1"/>
</dbReference>
<dbReference type="GO" id="GO:0004721">
    <property type="term" value="F:phosphoprotein phosphatase activity"/>
    <property type="evidence" value="ECO:0007669"/>
    <property type="project" value="InterPro"/>
</dbReference>
<protein>
    <submittedName>
        <fullName evidence="2">Tyrosine phosphatase family protein</fullName>
    </submittedName>
</protein>
<dbReference type="EMBL" id="VNIQ01000002">
    <property type="protein sequence ID" value="TYQ06091.1"/>
    <property type="molecule type" value="Genomic_DNA"/>
</dbReference>
<dbReference type="AlphaFoldDB" id="A0A652YSK3"/>
<dbReference type="PROSITE" id="PS00383">
    <property type="entry name" value="TYR_PHOSPHATASE_1"/>
    <property type="match status" value="1"/>
</dbReference>
<organism evidence="2">
    <name type="scientific">Nocardia globerula</name>
    <dbReference type="NCBI Taxonomy" id="1818"/>
    <lineage>
        <taxon>Bacteria</taxon>
        <taxon>Bacillati</taxon>
        <taxon>Actinomycetota</taxon>
        <taxon>Actinomycetes</taxon>
        <taxon>Mycobacteriales</taxon>
        <taxon>Nocardiaceae</taxon>
        <taxon>Nocardia</taxon>
    </lineage>
</organism>
<accession>A0A652YSK3</accession>
<comment type="caution">
    <text evidence="2">The sequence shown here is derived from an EMBL/GenBank/DDBJ whole genome shotgun (WGS) entry which is preliminary data.</text>
</comment>
<dbReference type="InterPro" id="IPR000387">
    <property type="entry name" value="Tyr_Pase_dom"/>
</dbReference>
<dbReference type="SUPFAM" id="SSF52799">
    <property type="entry name" value="(Phosphotyrosine protein) phosphatases II"/>
    <property type="match status" value="1"/>
</dbReference>
<evidence type="ECO:0000313" key="2">
    <source>
        <dbReference type="EMBL" id="TYQ06091.1"/>
    </source>
</evidence>
<dbReference type="Gene3D" id="3.90.190.10">
    <property type="entry name" value="Protein tyrosine phosphatase superfamily"/>
    <property type="match status" value="1"/>
</dbReference>
<dbReference type="Pfam" id="PF13350">
    <property type="entry name" value="Y_phosphatase3"/>
    <property type="match status" value="1"/>
</dbReference>
<feature type="domain" description="Tyrosine specific protein phosphatases" evidence="1">
    <location>
        <begin position="110"/>
        <end position="169"/>
    </location>
</feature>